<comment type="subcellular location">
    <subcellularLocation>
        <location evidence="2">Vacuole membrane</location>
        <topology evidence="2">Multi-pass membrane protein</topology>
    </subcellularLocation>
</comment>
<feature type="transmembrane region" description="Helical" evidence="9">
    <location>
        <begin position="438"/>
        <end position="455"/>
    </location>
</feature>
<feature type="transmembrane region" description="Helical" evidence="9">
    <location>
        <begin position="461"/>
        <end position="478"/>
    </location>
</feature>
<feature type="transmembrane region" description="Helical" evidence="9">
    <location>
        <begin position="595"/>
        <end position="614"/>
    </location>
</feature>
<dbReference type="Gene3D" id="3.40.630.10">
    <property type="entry name" value="Zn peptidases"/>
    <property type="match status" value="1"/>
</dbReference>
<evidence type="ECO:0000256" key="9">
    <source>
        <dbReference type="SAM" id="Phobius"/>
    </source>
</evidence>
<evidence type="ECO:0000313" key="12">
    <source>
        <dbReference type="EMBL" id="MFC0634262.1"/>
    </source>
</evidence>
<dbReference type="PANTHER" id="PTHR12147">
    <property type="entry name" value="METALLOPEPTIDASE M28 FAMILY MEMBER"/>
    <property type="match status" value="1"/>
</dbReference>
<organism evidence="12 13">
    <name type="scientific">Brevundimonas balnearis</name>
    <dbReference type="NCBI Taxonomy" id="1572858"/>
    <lineage>
        <taxon>Bacteria</taxon>
        <taxon>Pseudomonadati</taxon>
        <taxon>Pseudomonadota</taxon>
        <taxon>Alphaproteobacteria</taxon>
        <taxon>Caulobacterales</taxon>
        <taxon>Caulobacteraceae</taxon>
        <taxon>Brevundimonas</taxon>
    </lineage>
</organism>
<name>A0ABV6R3R0_9CAUL</name>
<feature type="transmembrane region" description="Helical" evidence="9">
    <location>
        <begin position="561"/>
        <end position="583"/>
    </location>
</feature>
<evidence type="ECO:0000256" key="8">
    <source>
        <dbReference type="ARBA" id="ARBA00031512"/>
    </source>
</evidence>
<evidence type="ECO:0000259" key="11">
    <source>
        <dbReference type="Pfam" id="PF04389"/>
    </source>
</evidence>
<comment type="similarity">
    <text evidence="3">Belongs to the peptidase M28 family.</text>
</comment>
<comment type="function">
    <text evidence="1">May be involved in vacuolar sorting and osmoregulation.</text>
</comment>
<evidence type="ECO:0000256" key="10">
    <source>
        <dbReference type="SAM" id="SignalP"/>
    </source>
</evidence>
<keyword evidence="6 9" id="KW-1133">Transmembrane helix</keyword>
<keyword evidence="5" id="KW-0926">Vacuole</keyword>
<evidence type="ECO:0000256" key="1">
    <source>
        <dbReference type="ARBA" id="ARBA00003273"/>
    </source>
</evidence>
<gene>
    <name evidence="12" type="ORF">ACFFGE_10290</name>
</gene>
<feature type="signal peptide" evidence="10">
    <location>
        <begin position="1"/>
        <end position="21"/>
    </location>
</feature>
<feature type="domain" description="Peptidase M28" evidence="11">
    <location>
        <begin position="110"/>
        <end position="302"/>
    </location>
</feature>
<dbReference type="PANTHER" id="PTHR12147:SF58">
    <property type="entry name" value="VACUOLAR MEMBRANE PROTEASE"/>
    <property type="match status" value="1"/>
</dbReference>
<dbReference type="Pfam" id="PF04389">
    <property type="entry name" value="Peptidase_M28"/>
    <property type="match status" value="1"/>
</dbReference>
<feature type="transmembrane region" description="Helical" evidence="9">
    <location>
        <begin position="336"/>
        <end position="356"/>
    </location>
</feature>
<feature type="transmembrane region" description="Helical" evidence="9">
    <location>
        <begin position="485"/>
        <end position="505"/>
    </location>
</feature>
<feature type="transmembrane region" description="Helical" evidence="9">
    <location>
        <begin position="368"/>
        <end position="390"/>
    </location>
</feature>
<evidence type="ECO:0000256" key="2">
    <source>
        <dbReference type="ARBA" id="ARBA00004128"/>
    </source>
</evidence>
<feature type="chain" id="PRO_5045336913" description="Vacuolar membrane protease" evidence="10">
    <location>
        <begin position="22"/>
        <end position="629"/>
    </location>
</feature>
<keyword evidence="7" id="KW-0325">Glycoprotein</keyword>
<keyword evidence="10" id="KW-0732">Signal</keyword>
<dbReference type="Proteomes" id="UP001589906">
    <property type="component" value="Unassembled WGS sequence"/>
</dbReference>
<feature type="transmembrane region" description="Helical" evidence="9">
    <location>
        <begin position="410"/>
        <end position="431"/>
    </location>
</feature>
<dbReference type="InterPro" id="IPR007484">
    <property type="entry name" value="Peptidase_M28"/>
</dbReference>
<dbReference type="SUPFAM" id="SSF53187">
    <property type="entry name" value="Zn-dependent exopeptidases"/>
    <property type="match status" value="1"/>
</dbReference>
<protein>
    <recommendedName>
        <fullName evidence="4">Vacuolar membrane protease</fullName>
    </recommendedName>
    <alternativeName>
        <fullName evidence="8">FXNA-related family protease 1</fullName>
    </alternativeName>
</protein>
<keyword evidence="9" id="KW-0812">Transmembrane</keyword>
<feature type="transmembrane region" description="Helical" evidence="9">
    <location>
        <begin position="537"/>
        <end position="555"/>
    </location>
</feature>
<comment type="caution">
    <text evidence="12">The sequence shown here is derived from an EMBL/GenBank/DDBJ whole genome shotgun (WGS) entry which is preliminary data.</text>
</comment>
<evidence type="ECO:0000256" key="7">
    <source>
        <dbReference type="ARBA" id="ARBA00023180"/>
    </source>
</evidence>
<evidence type="ECO:0000256" key="5">
    <source>
        <dbReference type="ARBA" id="ARBA00022554"/>
    </source>
</evidence>
<feature type="transmembrane region" description="Helical" evidence="9">
    <location>
        <begin position="511"/>
        <end position="530"/>
    </location>
</feature>
<accession>A0ABV6R3R0</accession>
<reference evidence="12 13" key="1">
    <citation type="submission" date="2024-09" db="EMBL/GenBank/DDBJ databases">
        <authorList>
            <person name="Sun Q."/>
            <person name="Mori K."/>
        </authorList>
    </citation>
    <scope>NUCLEOTIDE SEQUENCE [LARGE SCALE GENOMIC DNA]</scope>
    <source>
        <strain evidence="12 13">NCAIM B.02621</strain>
    </source>
</reference>
<proteinExistence type="inferred from homology"/>
<keyword evidence="13" id="KW-1185">Reference proteome</keyword>
<evidence type="ECO:0000313" key="13">
    <source>
        <dbReference type="Proteomes" id="UP001589906"/>
    </source>
</evidence>
<evidence type="ECO:0000256" key="6">
    <source>
        <dbReference type="ARBA" id="ARBA00022989"/>
    </source>
</evidence>
<evidence type="ECO:0000256" key="3">
    <source>
        <dbReference type="ARBA" id="ARBA00010918"/>
    </source>
</evidence>
<sequence>MTRIIYLAATLIVATALAVLASQAPRPLGTDAPADRFSAERAMIDIREIGRRPHPVGSAEHARVRAYLLGRMESLGLSPTVQTGLMSPDSSRRLERWSAGRIAGHSRVDNLVGVLPGQDSALPAVMLMAHYDSAWDSPGAADDSSGVAAILEAVRALRNDETRRRDLVVLLTDAEELGLDGARAFFSEHPLRDRIGLIVNLEARGGGGRAMMFETGPGNAETVALFARAARDVRGGVTSNSLATLVYENMPNGTDYTVPKARGIAGLNLAFIGRPSQYHSPTSTPEALDVGSVQHIGDQTLAIAREALAAPRLPEATRDVAFADLLGWGPVALPAWSGWAILLAAAGSLGGAAWLWRREAGWGDIGRGALDALFALLAAFTFAYAVRGLAGPMGDRYGAGPELYYTMLRRLPWIEAGLALALLGLLIALLAGRARIRPVWWAGGLALSAAVAVLAGGLNLVVLIVAGLAAALAFAPAARPEAPYGAAIGWSAAVLGIGLLIQILAPTAAVLFLWPGLVFAVGLVVAAGLARRLQEGRALLPSAILAVPVVAWLLYQAHPVILGVGMDLPGVTAVFVLLVGAGLRLFTPGGRLARPALVVAALLALTGAGVALSARVAEPPPAARPGGPT</sequence>
<dbReference type="InterPro" id="IPR045175">
    <property type="entry name" value="M28_fam"/>
</dbReference>
<evidence type="ECO:0000256" key="4">
    <source>
        <dbReference type="ARBA" id="ARBA00017435"/>
    </source>
</evidence>
<dbReference type="EMBL" id="JBHLSW010000007">
    <property type="protein sequence ID" value="MFC0634262.1"/>
    <property type="molecule type" value="Genomic_DNA"/>
</dbReference>
<dbReference type="RefSeq" id="WP_376836279.1">
    <property type="nucleotide sequence ID" value="NZ_JBHLSW010000007.1"/>
</dbReference>
<keyword evidence="9" id="KW-0472">Membrane</keyword>